<protein>
    <submittedName>
        <fullName evidence="9">Glycoside hydrolase family 5 protein</fullName>
    </submittedName>
</protein>
<comment type="similarity">
    <text evidence="1 7">Belongs to the glycosyl hydrolase 5 (cellulase A) family.</text>
</comment>
<evidence type="ECO:0000256" key="4">
    <source>
        <dbReference type="ARBA" id="ARBA00023277"/>
    </source>
</evidence>
<sequence length="362" mass="40606">MITAIEFVRHLGLGWNLGNTFDAFPLEGEHEAATAAGRDWTPEDQQRLWRNKPFTAECAANVKAAGFDTIRIPVTWMEWADADGIVQERWMAAVQQAVDWSLDAGLNVILNVHHDGGNGDTLWIRRASRQWDAVSRRYEGLWRSIATRFADYDHRLVLEGGNEICFPDVSQDQAFTLLNRLNQIFVDVVRATGGRNADRYLLIPGFNTDTVLTCDERYRLPQDSIEDRLIVSIHYYSPAEFALAEHDCTWGTPATTWGTAAEVEAVAADFALQRARFIDHGIPVIIGEYGLLTEPVDGKDHASNIAWLKTVVNCALDNGSCPVLWDTSVKEMCFLDRETGRFYDPDVAEVFAAARARLDGEN</sequence>
<evidence type="ECO:0000256" key="2">
    <source>
        <dbReference type="ARBA" id="ARBA00022801"/>
    </source>
</evidence>
<dbReference type="InterPro" id="IPR050386">
    <property type="entry name" value="Glycosyl_hydrolase_5"/>
</dbReference>
<dbReference type="Proteomes" id="UP000293589">
    <property type="component" value="Chromosome"/>
</dbReference>
<keyword evidence="3" id="KW-0136">Cellulose degradation</keyword>
<evidence type="ECO:0000259" key="8">
    <source>
        <dbReference type="Pfam" id="PF00150"/>
    </source>
</evidence>
<evidence type="ECO:0000256" key="6">
    <source>
        <dbReference type="ARBA" id="ARBA00023326"/>
    </source>
</evidence>
<evidence type="ECO:0000313" key="10">
    <source>
        <dbReference type="Proteomes" id="UP000293589"/>
    </source>
</evidence>
<dbReference type="Gene3D" id="3.20.20.80">
    <property type="entry name" value="Glycosidases"/>
    <property type="match status" value="1"/>
</dbReference>
<name>A0A4P6DUL3_9BIFI</name>
<organism evidence="9 10">
    <name type="scientific">Bifidobacterium pullorum subsp. gallinarum</name>
    <dbReference type="NCBI Taxonomy" id="78344"/>
    <lineage>
        <taxon>Bacteria</taxon>
        <taxon>Bacillati</taxon>
        <taxon>Actinomycetota</taxon>
        <taxon>Actinomycetes</taxon>
        <taxon>Bifidobacteriales</taxon>
        <taxon>Bifidobacteriaceae</taxon>
        <taxon>Bifidobacterium</taxon>
    </lineage>
</organism>
<dbReference type="PANTHER" id="PTHR31297">
    <property type="entry name" value="GLUCAN ENDO-1,6-BETA-GLUCOSIDASE B"/>
    <property type="match status" value="1"/>
</dbReference>
<dbReference type="GO" id="GO:0030245">
    <property type="term" value="P:cellulose catabolic process"/>
    <property type="evidence" value="ECO:0007669"/>
    <property type="project" value="UniProtKB-KW"/>
</dbReference>
<dbReference type="RefSeq" id="WP_129238203.1">
    <property type="nucleotide sequence ID" value="NZ_CP035464.1"/>
</dbReference>
<evidence type="ECO:0000256" key="3">
    <source>
        <dbReference type="ARBA" id="ARBA00023001"/>
    </source>
</evidence>
<dbReference type="GO" id="GO:0009986">
    <property type="term" value="C:cell surface"/>
    <property type="evidence" value="ECO:0007669"/>
    <property type="project" value="TreeGrafter"/>
</dbReference>
<dbReference type="KEGG" id="bgx:ESN35_10260"/>
<keyword evidence="5 7" id="KW-0326">Glycosidase</keyword>
<proteinExistence type="inferred from homology"/>
<evidence type="ECO:0000256" key="1">
    <source>
        <dbReference type="ARBA" id="ARBA00005641"/>
    </source>
</evidence>
<dbReference type="EMBL" id="CP035464">
    <property type="protein sequence ID" value="QAY33731.1"/>
    <property type="molecule type" value="Genomic_DNA"/>
</dbReference>
<evidence type="ECO:0000256" key="7">
    <source>
        <dbReference type="RuleBase" id="RU361153"/>
    </source>
</evidence>
<reference evidence="9 10" key="1">
    <citation type="submission" date="2019-01" db="EMBL/GenBank/DDBJ databases">
        <title>Complete genome sequence of Bifidobacterium gallinarum CACC 514.</title>
        <authorList>
            <person name="Jung M."/>
        </authorList>
    </citation>
    <scope>NUCLEOTIDE SEQUENCE [LARGE SCALE GENOMIC DNA]</scope>
    <source>
        <strain evidence="9 10">CACC 514</strain>
    </source>
</reference>
<dbReference type="GO" id="GO:0008422">
    <property type="term" value="F:beta-glucosidase activity"/>
    <property type="evidence" value="ECO:0007669"/>
    <property type="project" value="TreeGrafter"/>
</dbReference>
<dbReference type="InterPro" id="IPR017853">
    <property type="entry name" value="GH"/>
</dbReference>
<dbReference type="InterPro" id="IPR001547">
    <property type="entry name" value="Glyco_hydro_5"/>
</dbReference>
<keyword evidence="4" id="KW-0119">Carbohydrate metabolism</keyword>
<dbReference type="SUPFAM" id="SSF51445">
    <property type="entry name" value="(Trans)glycosidases"/>
    <property type="match status" value="1"/>
</dbReference>
<dbReference type="GO" id="GO:0005576">
    <property type="term" value="C:extracellular region"/>
    <property type="evidence" value="ECO:0007669"/>
    <property type="project" value="TreeGrafter"/>
</dbReference>
<keyword evidence="6" id="KW-0624">Polysaccharide degradation</keyword>
<feature type="domain" description="Glycoside hydrolase family 5" evidence="8">
    <location>
        <begin position="49"/>
        <end position="329"/>
    </location>
</feature>
<dbReference type="Pfam" id="PF00150">
    <property type="entry name" value="Cellulase"/>
    <property type="match status" value="1"/>
</dbReference>
<keyword evidence="2 7" id="KW-0378">Hydrolase</keyword>
<gene>
    <name evidence="9" type="ORF">ESN35_10260</name>
</gene>
<dbReference type="PANTHER" id="PTHR31297:SF41">
    <property type="entry name" value="ENDOGLUCANASE, PUTATIVE (AFU_ORTHOLOGUE AFUA_5G01830)-RELATED"/>
    <property type="match status" value="1"/>
</dbReference>
<dbReference type="AlphaFoldDB" id="A0A4P6DUL3"/>
<evidence type="ECO:0000313" key="9">
    <source>
        <dbReference type="EMBL" id="QAY33731.1"/>
    </source>
</evidence>
<evidence type="ECO:0000256" key="5">
    <source>
        <dbReference type="ARBA" id="ARBA00023295"/>
    </source>
</evidence>
<accession>A0A4P6DUL3</accession>